<dbReference type="NCBIfam" id="TIGR00231">
    <property type="entry name" value="small_GTP"/>
    <property type="match status" value="1"/>
</dbReference>
<keyword evidence="5 14" id="KW-0547">Nucleotide-binding</keyword>
<feature type="binding site" evidence="14">
    <location>
        <position position="132"/>
    </location>
    <ligand>
        <name>GTP</name>
        <dbReference type="ChEBI" id="CHEBI:37565"/>
    </ligand>
</feature>
<evidence type="ECO:0000256" key="12">
    <source>
        <dbReference type="ARBA" id="ARBA00023136"/>
    </source>
</evidence>
<evidence type="ECO:0000256" key="8">
    <source>
        <dbReference type="ARBA" id="ARBA00022892"/>
    </source>
</evidence>
<feature type="binding site" evidence="14">
    <location>
        <position position="33"/>
    </location>
    <ligand>
        <name>GTP</name>
        <dbReference type="ChEBI" id="CHEBI:37565"/>
    </ligand>
</feature>
<dbReference type="FunFam" id="3.40.50.300:FF:000161">
    <property type="entry name" value="Small COPII coat GTPase"/>
    <property type="match status" value="1"/>
</dbReference>
<keyword evidence="19" id="KW-1185">Reference proteome</keyword>
<protein>
    <submittedName>
        <fullName evidence="18">Small gtp-binding protein sar1</fullName>
    </submittedName>
</protein>
<evidence type="ECO:0000313" key="18">
    <source>
        <dbReference type="EMBL" id="PHJ23703.1"/>
    </source>
</evidence>
<keyword evidence="8 17" id="KW-0931">ER-Golgi transport</keyword>
<feature type="binding site" evidence="14">
    <location>
        <position position="35"/>
    </location>
    <ligand>
        <name>GTP</name>
        <dbReference type="ChEBI" id="CHEBI:37565"/>
    </ligand>
</feature>
<dbReference type="RefSeq" id="XP_067925378.1">
    <property type="nucleotide sequence ID" value="XM_068062652.1"/>
</dbReference>
<evidence type="ECO:0000256" key="11">
    <source>
        <dbReference type="ARBA" id="ARBA00023134"/>
    </source>
</evidence>
<keyword evidence="9 17" id="KW-0653">Protein transport</keyword>
<reference evidence="18 19" key="1">
    <citation type="journal article" date="2017" name="Int. J. Parasitol.">
        <title>The genome of the protozoan parasite Cystoisospora suis and a reverse vaccinology approach to identify vaccine candidates.</title>
        <authorList>
            <person name="Palmieri N."/>
            <person name="Shrestha A."/>
            <person name="Ruttkowski B."/>
            <person name="Beck T."/>
            <person name="Vogl C."/>
            <person name="Tomley F."/>
            <person name="Blake D.P."/>
            <person name="Joachim A."/>
        </authorList>
    </citation>
    <scope>NUCLEOTIDE SEQUENCE [LARGE SCALE GENOMIC DNA]</scope>
    <source>
        <strain evidence="18 19">Wien I</strain>
    </source>
</reference>
<dbReference type="PRINTS" id="PR00328">
    <property type="entry name" value="SAR1GTPBP"/>
</dbReference>
<feature type="binding site" evidence="14">
    <location>
        <position position="130"/>
    </location>
    <ligand>
        <name>GTP</name>
        <dbReference type="ChEBI" id="CHEBI:37565"/>
    </ligand>
</feature>
<feature type="binding site" evidence="15">
    <location>
        <position position="73"/>
    </location>
    <ligand>
        <name>GTP</name>
        <dbReference type="ChEBI" id="CHEBI:37565"/>
    </ligand>
</feature>
<evidence type="ECO:0000256" key="17">
    <source>
        <dbReference type="RuleBase" id="RU003926"/>
    </source>
</evidence>
<evidence type="ECO:0000256" key="14">
    <source>
        <dbReference type="PIRSR" id="PIRSR606687-2"/>
    </source>
</evidence>
<dbReference type="SUPFAM" id="SSF52540">
    <property type="entry name" value="P-loop containing nucleoside triphosphate hydrolases"/>
    <property type="match status" value="1"/>
</dbReference>
<evidence type="ECO:0000256" key="5">
    <source>
        <dbReference type="ARBA" id="ARBA00022741"/>
    </source>
</evidence>
<evidence type="ECO:0000256" key="7">
    <source>
        <dbReference type="ARBA" id="ARBA00022824"/>
    </source>
</evidence>
<dbReference type="CDD" id="cd00879">
    <property type="entry name" value="Sar1"/>
    <property type="match status" value="1"/>
</dbReference>
<dbReference type="VEuPathDB" id="ToxoDB:CSUI_002451"/>
<feature type="binding site" evidence="14">
    <location>
        <position position="206"/>
    </location>
    <ligand>
        <name>GTP</name>
        <dbReference type="ChEBI" id="CHEBI:37565"/>
    </ligand>
</feature>
<evidence type="ECO:0000256" key="15">
    <source>
        <dbReference type="PIRSR" id="PIRSR606689-1"/>
    </source>
</evidence>
<evidence type="ECO:0000256" key="9">
    <source>
        <dbReference type="ARBA" id="ARBA00022927"/>
    </source>
</evidence>
<keyword evidence="10 17" id="KW-0333">Golgi apparatus</keyword>
<evidence type="ECO:0000256" key="13">
    <source>
        <dbReference type="PIRSR" id="PIRSR606687-1"/>
    </source>
</evidence>
<dbReference type="GO" id="GO:0016192">
    <property type="term" value="P:vesicle-mediated transport"/>
    <property type="evidence" value="ECO:0007669"/>
    <property type="project" value="UniProtKB-KW"/>
</dbReference>
<accession>A0A2C6L9A2</accession>
<dbReference type="GO" id="GO:0046872">
    <property type="term" value="F:metal ion binding"/>
    <property type="evidence" value="ECO:0007669"/>
    <property type="project" value="UniProtKB-KW"/>
</dbReference>
<gene>
    <name evidence="18" type="ORF">CSUI_002451</name>
</gene>
<dbReference type="GO" id="GO:0005525">
    <property type="term" value="F:GTP binding"/>
    <property type="evidence" value="ECO:0007669"/>
    <property type="project" value="UniProtKB-KW"/>
</dbReference>
<dbReference type="PROSITE" id="PS51422">
    <property type="entry name" value="SAR1"/>
    <property type="match status" value="1"/>
</dbReference>
<keyword evidence="11 15" id="KW-0342">GTP-binding</keyword>
<feature type="binding site" evidence="14">
    <location>
        <position position="30"/>
    </location>
    <ligand>
        <name>GTP</name>
        <dbReference type="ChEBI" id="CHEBI:37565"/>
    </ligand>
</feature>
<evidence type="ECO:0000256" key="2">
    <source>
        <dbReference type="ARBA" id="ARBA00004406"/>
    </source>
</evidence>
<keyword evidence="12" id="KW-0472">Membrane</keyword>
<sequence length="224" mass="25815">MFFVNWFWDLLGYLGLSHKSARILFLGLDNAGKTTLLHMLKDDRVAQHVPTLHPHSEELIVGKIRFKTFDLGGHETARRIWKDYFAAVDAIVFMVDATDRGRFQEAKEELNHLLETQELAMVPFLVLGNKIDKPQAASEEELRQQLGLYSHVTFGKDEPFFGAEYDNCVNWSINILLSLSVYMICRDSQRKPVPGVRPVEIFMCTVIKRMGYAEGFRWLSQFLS</sequence>
<dbReference type="InterPro" id="IPR005225">
    <property type="entry name" value="Small_GTP-bd"/>
</dbReference>
<feature type="binding site" evidence="15">
    <location>
        <begin position="27"/>
        <end position="34"/>
    </location>
    <ligand>
        <name>GTP</name>
        <dbReference type="ChEBI" id="CHEBI:37565"/>
    </ligand>
</feature>
<keyword evidence="4 17" id="KW-0813">Transport</keyword>
<evidence type="ECO:0000256" key="3">
    <source>
        <dbReference type="ARBA" id="ARBA00007507"/>
    </source>
</evidence>
<dbReference type="InterPro" id="IPR006687">
    <property type="entry name" value="Small_GTPase_SAR1"/>
</dbReference>
<keyword evidence="13" id="KW-0460">Magnesium</keyword>
<dbReference type="Proteomes" id="UP000221165">
    <property type="component" value="Unassembled WGS sequence"/>
</dbReference>
<keyword evidence="6" id="KW-0378">Hydrolase</keyword>
<comment type="subcellular location">
    <subcellularLocation>
        <location evidence="2">Endoplasmic reticulum membrane</location>
        <topology evidence="2">Peripheral membrane protein</topology>
    </subcellularLocation>
    <subcellularLocation>
        <location evidence="1">Golgi apparatus membrane</location>
        <topology evidence="1">Peripheral membrane protein</topology>
    </subcellularLocation>
</comment>
<evidence type="ECO:0000256" key="16">
    <source>
        <dbReference type="PIRSR" id="PIRSR606689-2"/>
    </source>
</evidence>
<feature type="binding site" evidence="15">
    <location>
        <begin position="129"/>
        <end position="132"/>
    </location>
    <ligand>
        <name>GTP</name>
        <dbReference type="ChEBI" id="CHEBI:37565"/>
    </ligand>
</feature>
<name>A0A2C6L9A2_9APIC</name>
<evidence type="ECO:0000256" key="10">
    <source>
        <dbReference type="ARBA" id="ARBA00023034"/>
    </source>
</evidence>
<feature type="binding site" evidence="16">
    <location>
        <position position="34"/>
    </location>
    <ligand>
        <name>Mg(2+)</name>
        <dbReference type="ChEBI" id="CHEBI:18420"/>
    </ligand>
</feature>
<feature type="binding site" evidence="14">
    <location>
        <position position="207"/>
    </location>
    <ligand>
        <name>GTP</name>
        <dbReference type="ChEBI" id="CHEBI:37565"/>
    </ligand>
</feature>
<evidence type="ECO:0000256" key="1">
    <source>
        <dbReference type="ARBA" id="ARBA00004395"/>
    </source>
</evidence>
<feature type="binding site" evidence="14">
    <location>
        <position position="32"/>
    </location>
    <ligand>
        <name>GTP</name>
        <dbReference type="ChEBI" id="CHEBI:37565"/>
    </ligand>
</feature>
<feature type="binding site" evidence="13">
    <location>
        <position position="29"/>
    </location>
    <ligand>
        <name>Mg(2+)</name>
        <dbReference type="ChEBI" id="CHEBI:18420"/>
    </ligand>
</feature>
<dbReference type="SMART" id="SM00177">
    <property type="entry name" value="ARF"/>
    <property type="match status" value="1"/>
</dbReference>
<evidence type="ECO:0000313" key="19">
    <source>
        <dbReference type="Proteomes" id="UP000221165"/>
    </source>
</evidence>
<keyword evidence="13" id="KW-0479">Metal-binding</keyword>
<dbReference type="GO" id="GO:0000139">
    <property type="term" value="C:Golgi membrane"/>
    <property type="evidence" value="ECO:0007669"/>
    <property type="project" value="UniProtKB-SubCell"/>
</dbReference>
<evidence type="ECO:0000256" key="4">
    <source>
        <dbReference type="ARBA" id="ARBA00022448"/>
    </source>
</evidence>
<comment type="caution">
    <text evidence="18">The sequence shown here is derived from an EMBL/GenBank/DDBJ whole genome shotgun (WGS) entry which is preliminary data.</text>
</comment>
<dbReference type="Pfam" id="PF00025">
    <property type="entry name" value="Arf"/>
    <property type="match status" value="1"/>
</dbReference>
<dbReference type="SMART" id="SM00178">
    <property type="entry name" value="SAR"/>
    <property type="match status" value="1"/>
</dbReference>
<feature type="binding site" evidence="16">
    <location>
        <position position="51"/>
    </location>
    <ligand>
        <name>Mg(2+)</name>
        <dbReference type="ChEBI" id="CHEBI:18420"/>
    </ligand>
</feature>
<feature type="binding site" evidence="14">
    <location>
        <position position="129"/>
    </location>
    <ligand>
        <name>GTP</name>
        <dbReference type="ChEBI" id="CHEBI:37565"/>
    </ligand>
</feature>
<dbReference type="AlphaFoldDB" id="A0A2C6L9A2"/>
<proteinExistence type="inferred from homology"/>
<dbReference type="GeneID" id="94425863"/>
<dbReference type="GO" id="GO:0006886">
    <property type="term" value="P:intracellular protein transport"/>
    <property type="evidence" value="ECO:0007669"/>
    <property type="project" value="InterPro"/>
</dbReference>
<feature type="binding site" evidence="14">
    <location>
        <position position="34"/>
    </location>
    <ligand>
        <name>GTP</name>
        <dbReference type="ChEBI" id="CHEBI:37565"/>
    </ligand>
</feature>
<comment type="similarity">
    <text evidence="3 17">Belongs to the small GTPase superfamily. SAR1 family.</text>
</comment>
<keyword evidence="7 17" id="KW-0256">Endoplasmic reticulum</keyword>
<dbReference type="PANTHER" id="PTHR45684">
    <property type="entry name" value="RE74312P"/>
    <property type="match status" value="1"/>
</dbReference>
<evidence type="ECO:0000256" key="6">
    <source>
        <dbReference type="ARBA" id="ARBA00022801"/>
    </source>
</evidence>
<dbReference type="GO" id="GO:0003924">
    <property type="term" value="F:GTPase activity"/>
    <property type="evidence" value="ECO:0007669"/>
    <property type="project" value="InterPro"/>
</dbReference>
<organism evidence="18 19">
    <name type="scientific">Cystoisospora suis</name>
    <dbReference type="NCBI Taxonomy" id="483139"/>
    <lineage>
        <taxon>Eukaryota</taxon>
        <taxon>Sar</taxon>
        <taxon>Alveolata</taxon>
        <taxon>Apicomplexa</taxon>
        <taxon>Conoidasida</taxon>
        <taxon>Coccidia</taxon>
        <taxon>Eucoccidiorida</taxon>
        <taxon>Eimeriorina</taxon>
        <taxon>Sarcocystidae</taxon>
        <taxon>Cystoisospora</taxon>
    </lineage>
</organism>
<dbReference type="EMBL" id="MIGC01001033">
    <property type="protein sequence ID" value="PHJ23703.1"/>
    <property type="molecule type" value="Genomic_DNA"/>
</dbReference>
<dbReference type="OrthoDB" id="2011769at2759"/>
<dbReference type="InterPro" id="IPR006689">
    <property type="entry name" value="Small_GTPase_ARF/SAR"/>
</dbReference>
<dbReference type="PROSITE" id="PS51417">
    <property type="entry name" value="ARF"/>
    <property type="match status" value="1"/>
</dbReference>
<dbReference type="InterPro" id="IPR027417">
    <property type="entry name" value="P-loop_NTPase"/>
</dbReference>
<dbReference type="GO" id="GO:0005789">
    <property type="term" value="C:endoplasmic reticulum membrane"/>
    <property type="evidence" value="ECO:0007669"/>
    <property type="project" value="UniProtKB-SubCell"/>
</dbReference>
<dbReference type="Gene3D" id="3.40.50.300">
    <property type="entry name" value="P-loop containing nucleotide triphosphate hydrolases"/>
    <property type="match status" value="1"/>
</dbReference>